<reference evidence="2 3" key="1">
    <citation type="submission" date="2024-01" db="EMBL/GenBank/DDBJ databases">
        <title>The complete chloroplast genome sequence of Lithospermum erythrorhizon: insights into the phylogenetic relationship among Boraginaceae species and the maternal lineages of purple gromwells.</title>
        <authorList>
            <person name="Okada T."/>
            <person name="Watanabe K."/>
        </authorList>
    </citation>
    <scope>NUCLEOTIDE SEQUENCE [LARGE SCALE GENOMIC DNA]</scope>
</reference>
<sequence length="178" mass="19451">MPCSLPVQPVSHNPCISSPVRVAAPPPLHPHPTCAPAKTPNPSPLPHAHDNPTSPVPFPFSYDPPDHNVSPIHSPIQPSPTHPTAPSPVSSTQPHTTRNPLNTHSMRLRPHRKPSLKKLTSHPHALMISASETEPTCFTQANKCPLWRQVMGEEITMLRTQTWTLVPPDPSMNVVGCR</sequence>
<dbReference type="EMBL" id="BAABME010000106">
    <property type="protein sequence ID" value="GAA0139635.1"/>
    <property type="molecule type" value="Genomic_DNA"/>
</dbReference>
<dbReference type="Proteomes" id="UP001454036">
    <property type="component" value="Unassembled WGS sequence"/>
</dbReference>
<protein>
    <submittedName>
        <fullName evidence="2">Uncharacterized protein</fullName>
    </submittedName>
</protein>
<dbReference type="AlphaFoldDB" id="A0AAV3NJX2"/>
<comment type="caution">
    <text evidence="2">The sequence shown here is derived from an EMBL/GenBank/DDBJ whole genome shotgun (WGS) entry which is preliminary data.</text>
</comment>
<proteinExistence type="predicted"/>
<evidence type="ECO:0000256" key="1">
    <source>
        <dbReference type="SAM" id="MobiDB-lite"/>
    </source>
</evidence>
<evidence type="ECO:0000313" key="3">
    <source>
        <dbReference type="Proteomes" id="UP001454036"/>
    </source>
</evidence>
<name>A0AAV3NJX2_LITER</name>
<accession>A0AAV3NJX2</accession>
<feature type="compositionally biased region" description="Polar residues" evidence="1">
    <location>
        <begin position="87"/>
        <end position="105"/>
    </location>
</feature>
<evidence type="ECO:0000313" key="2">
    <source>
        <dbReference type="EMBL" id="GAA0139635.1"/>
    </source>
</evidence>
<keyword evidence="3" id="KW-1185">Reference proteome</keyword>
<feature type="region of interest" description="Disordered" evidence="1">
    <location>
        <begin position="26"/>
        <end position="110"/>
    </location>
</feature>
<feature type="compositionally biased region" description="Pro residues" evidence="1">
    <location>
        <begin position="77"/>
        <end position="86"/>
    </location>
</feature>
<gene>
    <name evidence="2" type="ORF">LIER_01141</name>
</gene>
<organism evidence="2 3">
    <name type="scientific">Lithospermum erythrorhizon</name>
    <name type="common">Purple gromwell</name>
    <name type="synonym">Lithospermum officinale var. erythrorhizon</name>
    <dbReference type="NCBI Taxonomy" id="34254"/>
    <lineage>
        <taxon>Eukaryota</taxon>
        <taxon>Viridiplantae</taxon>
        <taxon>Streptophyta</taxon>
        <taxon>Embryophyta</taxon>
        <taxon>Tracheophyta</taxon>
        <taxon>Spermatophyta</taxon>
        <taxon>Magnoliopsida</taxon>
        <taxon>eudicotyledons</taxon>
        <taxon>Gunneridae</taxon>
        <taxon>Pentapetalae</taxon>
        <taxon>asterids</taxon>
        <taxon>lamiids</taxon>
        <taxon>Boraginales</taxon>
        <taxon>Boraginaceae</taxon>
        <taxon>Boraginoideae</taxon>
        <taxon>Lithospermeae</taxon>
        <taxon>Lithospermum</taxon>
    </lineage>
</organism>